<dbReference type="InterPro" id="IPR047250">
    <property type="entry name" value="BRCT_p53bp1-like_rpt2"/>
</dbReference>
<feature type="domain" description="BRCT" evidence="5">
    <location>
        <begin position="789"/>
        <end position="897"/>
    </location>
</feature>
<protein>
    <submittedName>
        <fullName evidence="6">Fungal Rad9-like Rad53-binding family protein</fullName>
    </submittedName>
</protein>
<name>A0A8X7TC15_CANPA</name>
<feature type="compositionally biased region" description="Acidic residues" evidence="4">
    <location>
        <begin position="518"/>
        <end position="529"/>
    </location>
</feature>
<dbReference type="InterPro" id="IPR036420">
    <property type="entry name" value="BRCT_dom_sf"/>
</dbReference>
<dbReference type="EMBL" id="JABWAB010000003">
    <property type="protein sequence ID" value="KAF6057832.1"/>
    <property type="molecule type" value="Genomic_DNA"/>
</dbReference>
<dbReference type="InterPro" id="IPR013914">
    <property type="entry name" value="Rad9_Rad53-bd_dom_fun"/>
</dbReference>
<dbReference type="PANTHER" id="PTHR15321:SF3">
    <property type="entry name" value="TP53-BINDING PROTEIN 1"/>
    <property type="match status" value="1"/>
</dbReference>
<dbReference type="GO" id="GO:0045944">
    <property type="term" value="P:positive regulation of transcription by RNA polymerase II"/>
    <property type="evidence" value="ECO:0007669"/>
    <property type="project" value="TreeGrafter"/>
</dbReference>
<feature type="compositionally biased region" description="Basic and acidic residues" evidence="4">
    <location>
        <begin position="454"/>
        <end position="468"/>
    </location>
</feature>
<accession>A0A8X7TC15</accession>
<comment type="subcellular location">
    <subcellularLocation>
        <location evidence="1">Nucleus</location>
    </subcellularLocation>
</comment>
<dbReference type="AlphaFoldDB" id="A0A8X7TC15"/>
<feature type="compositionally biased region" description="Basic and acidic residues" evidence="4">
    <location>
        <begin position="478"/>
        <end position="492"/>
    </location>
</feature>
<dbReference type="InterPro" id="IPR047252">
    <property type="entry name" value="TP53BP1-like"/>
</dbReference>
<dbReference type="SUPFAM" id="SSF52113">
    <property type="entry name" value="BRCT domain"/>
    <property type="match status" value="1"/>
</dbReference>
<feature type="region of interest" description="Disordered" evidence="4">
    <location>
        <begin position="245"/>
        <end position="276"/>
    </location>
</feature>
<evidence type="ECO:0000256" key="1">
    <source>
        <dbReference type="ARBA" id="ARBA00004123"/>
    </source>
</evidence>
<feature type="region of interest" description="Disordered" evidence="4">
    <location>
        <begin position="1"/>
        <end position="68"/>
    </location>
</feature>
<dbReference type="PROSITE" id="PS50172">
    <property type="entry name" value="BRCT"/>
    <property type="match status" value="1"/>
</dbReference>
<keyword evidence="2" id="KW-0227">DNA damage</keyword>
<feature type="region of interest" description="Disordered" evidence="4">
    <location>
        <begin position="442"/>
        <end position="539"/>
    </location>
</feature>
<dbReference type="GO" id="GO:0042393">
    <property type="term" value="F:histone binding"/>
    <property type="evidence" value="ECO:0007669"/>
    <property type="project" value="TreeGrafter"/>
</dbReference>
<dbReference type="Pfam" id="PF08605">
    <property type="entry name" value="Rad9_Rad53_bind"/>
    <property type="match status" value="1"/>
</dbReference>
<gene>
    <name evidence="6" type="ORF">FOB60_002387</name>
</gene>
<evidence type="ECO:0000313" key="6">
    <source>
        <dbReference type="EMBL" id="KAF6057832.1"/>
    </source>
</evidence>
<feature type="region of interest" description="Disordered" evidence="4">
    <location>
        <begin position="349"/>
        <end position="426"/>
    </location>
</feature>
<reference evidence="6" key="1">
    <citation type="submission" date="2020-03" db="EMBL/GenBank/DDBJ databases">
        <title>FDA dAtabase for Regulatory Grade micrObial Sequences (FDA-ARGOS): Supporting development and validation of Infectious Disease Dx tests.</title>
        <authorList>
            <person name="Campos J."/>
            <person name="Goldberg B."/>
            <person name="Tallon L."/>
            <person name="Sadzewicz L."/>
            <person name="Vavikolanu K."/>
            <person name="Mehta A."/>
            <person name="Aluvathingal J."/>
            <person name="Nadendla S."/>
            <person name="Nandy P."/>
            <person name="Geyer C."/>
            <person name="Yan Y."/>
            <person name="Sichtig H."/>
        </authorList>
    </citation>
    <scope>NUCLEOTIDE SEQUENCE [LARGE SCALE GENOMIC DNA]</scope>
    <source>
        <strain evidence="6">FDAARGOS_652</strain>
    </source>
</reference>
<dbReference type="CDD" id="cd17745">
    <property type="entry name" value="BRCT_p53bp1_rpt1"/>
    <property type="match status" value="1"/>
</dbReference>
<sequence>MSSDTQAEHNQSVHIPREEENSCEINAGQLDKDIFNSGQSRQFEIDSITDHSSEDTHIDDEEEQEEHREYYEDQSLLTQMLASHHTRNNYSQDTQVMNDEDDEAISMDIEGNSTQKSKIDYTNKDKFDQLQTQDDPIPTQLNFGALVDTQLIPRNGISSIDQPVKHRLEDLKDTQIIGNGSRAEFEQLQDTQPITKDFRQRFRKSRSRYDDLAETQVIIRRRTQNLPETQVINFGIDLPHVESSESFVAHSEEPTQENDDTTKVPNIDGSGKRSYDTLPETQVINKPILFASQEGHISETDSQNPFIVKSQANQNYQYNNMQLLSHRQVINTQDEPDTSLYLSKPNTLEVQTDEEKDSSNVKVEDDKEAVGFDDSKDKIDHDPSRQKRKLSHSPTKIKRSKTANIENYGDGYRNHNPVTTPGHRTQLRNHSEPLVFASPFDKTFSTSSSSPSKKIADQSVRTDEDHTQADTSNDEEGGDVKVENDSKSDSRSILDGVPLRHVSPPSSPDGINSLSLSESEEEEDDDLDADYTTTSDVNYGDTTFAEKTASDERRIVPKRRVNNIIDSQTPSCDNNPYQQDDENIVDGVLRKEQSDCIYEEDIICKDSVWATYNLKMYSGYISSRYGDYSIVDFEQDSSRIKNEDLNPLDIRIGDTLNVKDKRFKCVVTGLSTEESLNGIRCIRGYNVIHYKRNSKSRKSTENEEFVASISQCSMELGDWVMHQQKFQIKRRCEKDANDTRDEISATPNLAMHPMTSGVSLAYPSTPSKLSRHSTMIHPLSPSPKKGVTQTSQLFANSLFCITNIDGQQKHTIKNLIESNGGTYLDTNLMDLFQYMQRPQEDKTGSGGRLYLKSSYSITSELTFVALISNNFCRSSKYLQALALGWPILSESYINDVINGVVDLDQWPAYCLPAGQSTKLNTVANCDLYQFRRNYELGQCLDFQMDLHADLLGNCHVVMTTASNIESTKKSIIEMDTCRFIFHAFGASSLNYAELSIDDDGNVDNEFFNLVKSLHGGNDNGDILICDYGNNQIADALYKSVDGSRSFSDKSKRVAHRSKSKKSKDIVELKIVNWEWVVQCVISGHIWHPPVTIKINT</sequence>
<feature type="compositionally biased region" description="Basic and acidic residues" evidence="4">
    <location>
        <begin position="357"/>
        <end position="385"/>
    </location>
</feature>
<evidence type="ECO:0000256" key="4">
    <source>
        <dbReference type="SAM" id="MobiDB-lite"/>
    </source>
</evidence>
<dbReference type="PANTHER" id="PTHR15321">
    <property type="entry name" value="TUMOR SUPPRESSOR P53-BINDING PROTEIN 1"/>
    <property type="match status" value="1"/>
</dbReference>
<dbReference type="GO" id="GO:0000077">
    <property type="term" value="P:DNA damage checkpoint signaling"/>
    <property type="evidence" value="ECO:0007669"/>
    <property type="project" value="TreeGrafter"/>
</dbReference>
<keyword evidence="3" id="KW-0539">Nucleus</keyword>
<evidence type="ECO:0000259" key="5">
    <source>
        <dbReference type="PROSITE" id="PS50172"/>
    </source>
</evidence>
<dbReference type="SMART" id="SM00292">
    <property type="entry name" value="BRCT"/>
    <property type="match status" value="2"/>
</dbReference>
<dbReference type="Gene3D" id="3.40.50.10190">
    <property type="entry name" value="BRCT domain"/>
    <property type="match status" value="1"/>
</dbReference>
<evidence type="ECO:0000256" key="2">
    <source>
        <dbReference type="ARBA" id="ARBA00022763"/>
    </source>
</evidence>
<proteinExistence type="predicted"/>
<organism evidence="6 7">
    <name type="scientific">Candida parapsilosis</name>
    <name type="common">Yeast</name>
    <dbReference type="NCBI Taxonomy" id="5480"/>
    <lineage>
        <taxon>Eukaryota</taxon>
        <taxon>Fungi</taxon>
        <taxon>Dikarya</taxon>
        <taxon>Ascomycota</taxon>
        <taxon>Saccharomycotina</taxon>
        <taxon>Pichiomycetes</taxon>
        <taxon>Debaryomycetaceae</taxon>
        <taxon>Candida/Lodderomyces clade</taxon>
        <taxon>Candida</taxon>
    </lineage>
</organism>
<evidence type="ECO:0000256" key="3">
    <source>
        <dbReference type="ARBA" id="ARBA00023242"/>
    </source>
</evidence>
<evidence type="ECO:0000313" key="7">
    <source>
        <dbReference type="Proteomes" id="UP000590412"/>
    </source>
</evidence>
<dbReference type="InterPro" id="IPR001357">
    <property type="entry name" value="BRCT_dom"/>
</dbReference>
<feature type="compositionally biased region" description="Basic residues" evidence="4">
    <location>
        <begin position="386"/>
        <end position="401"/>
    </location>
</feature>
<dbReference type="GO" id="GO:0005634">
    <property type="term" value="C:nucleus"/>
    <property type="evidence" value="ECO:0007669"/>
    <property type="project" value="UniProtKB-SubCell"/>
</dbReference>
<comment type="caution">
    <text evidence="6">The sequence shown here is derived from an EMBL/GenBank/DDBJ whole genome shotgun (WGS) entry which is preliminary data.</text>
</comment>
<feature type="compositionally biased region" description="Polar residues" evidence="4">
    <location>
        <begin position="1"/>
        <end position="13"/>
    </location>
</feature>
<feature type="compositionally biased region" description="Low complexity" evidence="4">
    <location>
        <begin position="442"/>
        <end position="453"/>
    </location>
</feature>
<dbReference type="CDD" id="cd17724">
    <property type="entry name" value="BRCT_p53bp1_rpt2"/>
    <property type="match status" value="1"/>
</dbReference>
<dbReference type="OrthoDB" id="129353at2759"/>
<dbReference type="InterPro" id="IPR047249">
    <property type="entry name" value="BRCT_p53bp1-like_rpt1"/>
</dbReference>
<dbReference type="Pfam" id="PF00533">
    <property type="entry name" value="BRCT"/>
    <property type="match status" value="1"/>
</dbReference>
<dbReference type="Proteomes" id="UP000590412">
    <property type="component" value="Unassembled WGS sequence"/>
</dbReference>